<reference evidence="3" key="1">
    <citation type="submission" date="2020-01" db="EMBL/GenBank/DDBJ databases">
        <title>Identification and distribution of gene clusters putatively required for synthesis of sphingolipid metabolism inhibitors in phylogenetically diverse species of the filamentous fungus Fusarium.</title>
        <authorList>
            <person name="Kim H.-S."/>
            <person name="Busman M."/>
            <person name="Brown D.W."/>
            <person name="Divon H."/>
            <person name="Uhlig S."/>
            <person name="Proctor R.H."/>
        </authorList>
    </citation>
    <scope>NUCLEOTIDE SEQUENCE</scope>
    <source>
        <strain evidence="3">NRRL 53441</strain>
    </source>
</reference>
<keyword evidence="2" id="KW-1133">Transmembrane helix</keyword>
<gene>
    <name evidence="3" type="ORF">F53441_9312</name>
</gene>
<feature type="transmembrane region" description="Helical" evidence="2">
    <location>
        <begin position="345"/>
        <end position="364"/>
    </location>
</feature>
<dbReference type="Pfam" id="PF12796">
    <property type="entry name" value="Ank_2"/>
    <property type="match status" value="1"/>
</dbReference>
<accession>A0A8H4P3M4</accession>
<dbReference type="SUPFAM" id="SSF48403">
    <property type="entry name" value="Ankyrin repeat"/>
    <property type="match status" value="1"/>
</dbReference>
<evidence type="ECO:0000256" key="1">
    <source>
        <dbReference type="PROSITE-ProRule" id="PRU00023"/>
    </source>
</evidence>
<dbReference type="Pfam" id="PF00023">
    <property type="entry name" value="Ank"/>
    <property type="match status" value="1"/>
</dbReference>
<dbReference type="Gene3D" id="1.25.40.20">
    <property type="entry name" value="Ankyrin repeat-containing domain"/>
    <property type="match status" value="1"/>
</dbReference>
<evidence type="ECO:0000313" key="3">
    <source>
        <dbReference type="EMBL" id="KAF4447167.1"/>
    </source>
</evidence>
<evidence type="ECO:0000313" key="4">
    <source>
        <dbReference type="Proteomes" id="UP000605986"/>
    </source>
</evidence>
<dbReference type="PROSITE" id="PS50088">
    <property type="entry name" value="ANK_REPEAT"/>
    <property type="match status" value="1"/>
</dbReference>
<keyword evidence="2" id="KW-0812">Transmembrane</keyword>
<name>A0A8H4P3M4_9HYPO</name>
<dbReference type="SMART" id="SM00248">
    <property type="entry name" value="ANK"/>
    <property type="match status" value="4"/>
</dbReference>
<evidence type="ECO:0000256" key="2">
    <source>
        <dbReference type="SAM" id="Phobius"/>
    </source>
</evidence>
<dbReference type="PANTHER" id="PTHR24184:SF11">
    <property type="entry name" value="ANKYRIN REPEAT AND SOCS BOX CONTAINING 3"/>
    <property type="match status" value="1"/>
</dbReference>
<feature type="repeat" description="ANK" evidence="1">
    <location>
        <begin position="101"/>
        <end position="133"/>
    </location>
</feature>
<dbReference type="InterPro" id="IPR036770">
    <property type="entry name" value="Ankyrin_rpt-contain_sf"/>
</dbReference>
<dbReference type="InterPro" id="IPR002110">
    <property type="entry name" value="Ankyrin_rpt"/>
</dbReference>
<organism evidence="3 4">
    <name type="scientific">Fusarium austroafricanum</name>
    <dbReference type="NCBI Taxonomy" id="2364996"/>
    <lineage>
        <taxon>Eukaryota</taxon>
        <taxon>Fungi</taxon>
        <taxon>Dikarya</taxon>
        <taxon>Ascomycota</taxon>
        <taxon>Pezizomycotina</taxon>
        <taxon>Sordariomycetes</taxon>
        <taxon>Hypocreomycetidae</taxon>
        <taxon>Hypocreales</taxon>
        <taxon>Nectriaceae</taxon>
        <taxon>Fusarium</taxon>
        <taxon>Fusarium concolor species complex</taxon>
    </lineage>
</organism>
<feature type="transmembrane region" description="Helical" evidence="2">
    <location>
        <begin position="376"/>
        <end position="399"/>
    </location>
</feature>
<dbReference type="EMBL" id="JAADJG010000414">
    <property type="protein sequence ID" value="KAF4447167.1"/>
    <property type="molecule type" value="Genomic_DNA"/>
</dbReference>
<evidence type="ECO:0008006" key="5">
    <source>
        <dbReference type="Google" id="ProtNLM"/>
    </source>
</evidence>
<sequence length="462" mass="51932">MSSESSDLALPTYTVTNNDDLLRRIEASSSVEFPILYAPASRATNLQRLTAGAEWEAYHEAYRIETDIVNAFFSAIESGHDDIVANFIARGWVSPDTTSRWGETPLNVAVRVGKLPMVSRLVALGASVNEFGRARDDKTASTAKLEDLPERTPLMVAAERGHLALVKVLIQDYGAQHDLIAPDGALALRLAATNGHREIVHFLPSVRGGAWKRWKLVHQKQMDRVRRAGKKILEFLRVLFWELPKFLAWDAPKGICRAAWKRRHRVKKFIKELPGKIKKEVIELPGNIKRAGKGVWKGIKEIPSCLKNLVLVVWKLLKRIPGALMMVLKWIGGGLKSIGEAFINILVKLLSLLHTAVMAVVTFLRRISLRDVWDGFCYLVRAIFVDAPKAISAFIVAFGKTSYDVLKSVFGCLGQCVYYLCVGILWLIQYIPRKIWTMIEALGKSFVKAFEEVMVFLNPKRM</sequence>
<comment type="caution">
    <text evidence="3">The sequence shown here is derived from an EMBL/GenBank/DDBJ whole genome shotgun (WGS) entry which is preliminary data.</text>
</comment>
<feature type="transmembrane region" description="Helical" evidence="2">
    <location>
        <begin position="405"/>
        <end position="428"/>
    </location>
</feature>
<keyword evidence="4" id="KW-1185">Reference proteome</keyword>
<dbReference type="Proteomes" id="UP000605986">
    <property type="component" value="Unassembled WGS sequence"/>
</dbReference>
<keyword evidence="2" id="KW-0472">Membrane</keyword>
<keyword evidence="1" id="KW-0040">ANK repeat</keyword>
<protein>
    <recommendedName>
        <fullName evidence="5">Ankyrin</fullName>
    </recommendedName>
</protein>
<dbReference type="PANTHER" id="PTHR24184">
    <property type="entry name" value="SI:CH211-189E2.2"/>
    <property type="match status" value="1"/>
</dbReference>
<proteinExistence type="predicted"/>
<dbReference type="AlphaFoldDB" id="A0A8H4P3M4"/>
<dbReference type="OrthoDB" id="4772757at2759"/>
<dbReference type="PROSITE" id="PS50297">
    <property type="entry name" value="ANK_REP_REGION"/>
    <property type="match status" value="1"/>
</dbReference>